<dbReference type="AlphaFoldDB" id="A0A1I4LDN1"/>
<keyword evidence="1" id="KW-0812">Transmembrane</keyword>
<name>A0A1I4LDN1_9BACI</name>
<protein>
    <submittedName>
        <fullName evidence="2">Uncharacterized protein</fullName>
    </submittedName>
</protein>
<keyword evidence="1" id="KW-1133">Transmembrane helix</keyword>
<keyword evidence="3" id="KW-1185">Reference proteome</keyword>
<dbReference type="EMBL" id="FOTY01000007">
    <property type="protein sequence ID" value="SFL89102.1"/>
    <property type="molecule type" value="Genomic_DNA"/>
</dbReference>
<proteinExistence type="predicted"/>
<evidence type="ECO:0000313" key="2">
    <source>
        <dbReference type="EMBL" id="SFL89102.1"/>
    </source>
</evidence>
<evidence type="ECO:0000313" key="3">
    <source>
        <dbReference type="Proteomes" id="UP000199668"/>
    </source>
</evidence>
<gene>
    <name evidence="2" type="ORF">SAMN04488054_107110</name>
</gene>
<organism evidence="2 3">
    <name type="scientific">Salibacterium qingdaonense</name>
    <dbReference type="NCBI Taxonomy" id="266892"/>
    <lineage>
        <taxon>Bacteria</taxon>
        <taxon>Bacillati</taxon>
        <taxon>Bacillota</taxon>
        <taxon>Bacilli</taxon>
        <taxon>Bacillales</taxon>
        <taxon>Bacillaceae</taxon>
    </lineage>
</organism>
<dbReference type="STRING" id="266892.SAMN04488054_107110"/>
<keyword evidence="1" id="KW-0472">Membrane</keyword>
<sequence>MTLNKILKWFLPVIVISAGAAAAYFFTTPTFSHDYKQLTERVEVGMKYTDPAEQTVYFQPYIENPNPSSDITLTYSADFMSVAVLDEHGNIIKDSVSVPENKNKSAANSLETTLQPGEKEKNTNYYKVHLPDEAQRLQVTFTGQVKDEFGMEKVDESIEINISHLAM</sequence>
<dbReference type="RefSeq" id="WP_090926522.1">
    <property type="nucleotide sequence ID" value="NZ_FOTY01000007.1"/>
</dbReference>
<reference evidence="2 3" key="1">
    <citation type="submission" date="2016-10" db="EMBL/GenBank/DDBJ databases">
        <authorList>
            <person name="de Groot N.N."/>
        </authorList>
    </citation>
    <scope>NUCLEOTIDE SEQUENCE [LARGE SCALE GENOMIC DNA]</scope>
    <source>
        <strain evidence="2 3">CGMCC 1.6134</strain>
    </source>
</reference>
<dbReference type="OrthoDB" id="2945150at2"/>
<accession>A0A1I4LDN1</accession>
<evidence type="ECO:0000256" key="1">
    <source>
        <dbReference type="SAM" id="Phobius"/>
    </source>
</evidence>
<dbReference type="Proteomes" id="UP000199668">
    <property type="component" value="Unassembled WGS sequence"/>
</dbReference>
<feature type="transmembrane region" description="Helical" evidence="1">
    <location>
        <begin position="6"/>
        <end position="26"/>
    </location>
</feature>